<name>A0ABQ9DUU1_9PASS</name>
<reference evidence="1" key="1">
    <citation type="submission" date="2019-10" db="EMBL/GenBank/DDBJ databases">
        <authorList>
            <person name="Soares A.E.R."/>
            <person name="Aleixo A."/>
            <person name="Schneider P."/>
            <person name="Miyaki C.Y."/>
            <person name="Schneider M.P."/>
            <person name="Mello C."/>
            <person name="Vasconcelos A.T.R."/>
        </authorList>
    </citation>
    <scope>NUCLEOTIDE SEQUENCE</scope>
    <source>
        <tissue evidence="1">Muscle</tissue>
    </source>
</reference>
<organism evidence="1 2">
    <name type="scientific">Willisornis vidua</name>
    <name type="common">Xingu scale-backed antbird</name>
    <dbReference type="NCBI Taxonomy" id="1566151"/>
    <lineage>
        <taxon>Eukaryota</taxon>
        <taxon>Metazoa</taxon>
        <taxon>Chordata</taxon>
        <taxon>Craniata</taxon>
        <taxon>Vertebrata</taxon>
        <taxon>Euteleostomi</taxon>
        <taxon>Archelosauria</taxon>
        <taxon>Archosauria</taxon>
        <taxon>Dinosauria</taxon>
        <taxon>Saurischia</taxon>
        <taxon>Theropoda</taxon>
        <taxon>Coelurosauria</taxon>
        <taxon>Aves</taxon>
        <taxon>Neognathae</taxon>
        <taxon>Neoaves</taxon>
        <taxon>Telluraves</taxon>
        <taxon>Australaves</taxon>
        <taxon>Passeriformes</taxon>
        <taxon>Thamnophilidae</taxon>
        <taxon>Willisornis</taxon>
    </lineage>
</organism>
<comment type="caution">
    <text evidence="1">The sequence shown here is derived from an EMBL/GenBank/DDBJ whole genome shotgun (WGS) entry which is preliminary data.</text>
</comment>
<accession>A0ABQ9DUU1</accession>
<gene>
    <name evidence="1" type="ORF">WISP_00969</name>
</gene>
<keyword evidence="2" id="KW-1185">Reference proteome</keyword>
<dbReference type="EMBL" id="WHWB01020266">
    <property type="protein sequence ID" value="KAJ7428695.1"/>
    <property type="molecule type" value="Genomic_DNA"/>
</dbReference>
<dbReference type="InterPro" id="IPR022816">
    <property type="entry name" value="Condensin_barren_su2"/>
</dbReference>
<evidence type="ECO:0000313" key="2">
    <source>
        <dbReference type="Proteomes" id="UP001145742"/>
    </source>
</evidence>
<dbReference type="Proteomes" id="UP001145742">
    <property type="component" value="Unassembled WGS sequence"/>
</dbReference>
<dbReference type="Pfam" id="PF05786">
    <property type="entry name" value="Cnd2"/>
    <property type="match status" value="1"/>
</dbReference>
<sequence>MTILECHLCFPQINRVVVQYARTAKRMDMKRLKEDMWGLLSSGQRQGTAGQEGDGDKEKDMSVVAGEKILSDITKDLLHR</sequence>
<proteinExistence type="predicted"/>
<evidence type="ECO:0000313" key="1">
    <source>
        <dbReference type="EMBL" id="KAJ7428695.1"/>
    </source>
</evidence>
<protein>
    <submittedName>
        <fullName evidence="1">Uncharacterized protein</fullName>
    </submittedName>
</protein>